<reference evidence="12" key="2">
    <citation type="submission" date="2015-06" db="EMBL/GenBank/DDBJ databases">
        <title>Genome Sequence of Bacillus endophyticus and Analysis of its Companion Mechanism in the Ketogulonigenium vulgare-Bacillus strain Consortium.</title>
        <authorList>
            <person name="Jia N."/>
            <person name="Du J."/>
            <person name="Ding M.-Z."/>
            <person name="Gao F."/>
            <person name="Yuan Y.-J."/>
        </authorList>
    </citation>
    <scope>NUCLEOTIDE SEQUENCE [LARGE SCALE GENOMIC DNA]</scope>
    <source>
        <strain evidence="12">Hbe603</strain>
    </source>
</reference>
<dbReference type="InterPro" id="IPR004805">
    <property type="entry name" value="DnaE2/DnaE/PolC"/>
</dbReference>
<keyword evidence="7" id="KW-0235">DNA replication</keyword>
<keyword evidence="8" id="KW-0239">DNA-directed DNA polymerase</keyword>
<proteinExistence type="inferred from homology"/>
<dbReference type="GO" id="GO:0008408">
    <property type="term" value="F:3'-5' exonuclease activity"/>
    <property type="evidence" value="ECO:0007669"/>
    <property type="project" value="InterPro"/>
</dbReference>
<evidence type="ECO:0000256" key="5">
    <source>
        <dbReference type="ARBA" id="ARBA00022679"/>
    </source>
</evidence>
<dbReference type="Pfam" id="PF07733">
    <property type="entry name" value="DNA_pol3_alpha"/>
    <property type="match status" value="1"/>
</dbReference>
<dbReference type="GO" id="GO:0006260">
    <property type="term" value="P:DNA replication"/>
    <property type="evidence" value="ECO:0007669"/>
    <property type="project" value="UniProtKB-KW"/>
</dbReference>
<dbReference type="PATRIC" id="fig|135735.6.peg.4484"/>
<dbReference type="Pfam" id="PF01336">
    <property type="entry name" value="tRNA_anti-codon"/>
    <property type="match status" value="1"/>
</dbReference>
<evidence type="ECO:0000256" key="10">
    <source>
        <dbReference type="ARBA" id="ARBA00049244"/>
    </source>
</evidence>
<evidence type="ECO:0000256" key="4">
    <source>
        <dbReference type="ARBA" id="ARBA00019114"/>
    </source>
</evidence>
<keyword evidence="5" id="KW-0808">Transferase</keyword>
<protein>
    <recommendedName>
        <fullName evidence="4">DNA polymerase III subunit alpha</fullName>
        <ecNumber evidence="3">2.7.7.7</ecNumber>
    </recommendedName>
</protein>
<evidence type="ECO:0000256" key="1">
    <source>
        <dbReference type="ARBA" id="ARBA00004496"/>
    </source>
</evidence>
<dbReference type="OrthoDB" id="9803237at2"/>
<evidence type="ECO:0000256" key="8">
    <source>
        <dbReference type="ARBA" id="ARBA00022932"/>
    </source>
</evidence>
<evidence type="ECO:0000256" key="9">
    <source>
        <dbReference type="ARBA" id="ARBA00025611"/>
    </source>
</evidence>
<dbReference type="SMART" id="SM00481">
    <property type="entry name" value="POLIIIAc"/>
    <property type="match status" value="1"/>
</dbReference>
<accession>A0A0H4L159</accession>
<comment type="function">
    <text evidence="9">DNA polymerase III is a complex, multichain enzyme responsible for most of the replicative synthesis in bacteria. This DNA polymerase also exhibits 3' to 5' exonuclease activity. The alpha chain is the DNA polymerase.</text>
</comment>
<evidence type="ECO:0000256" key="6">
    <source>
        <dbReference type="ARBA" id="ARBA00022695"/>
    </source>
</evidence>
<dbReference type="Pfam" id="PF14579">
    <property type="entry name" value="HHH_6"/>
    <property type="match status" value="1"/>
</dbReference>
<comment type="similarity">
    <text evidence="2">Belongs to the DNA polymerase type-C family. DnaE subfamily.</text>
</comment>
<sequence length="1089" mass="124118">MSFVHLQVKSGYTLLQSTVKIKELVQKAKEDGQKAIALTDHNVMHAILPFYKECKKEGIKPILGITLTVHVEENIYDLILLARNNQGYQHLLKLATAVQINEKKGVSLKTLTAYSEHLFALFPYSQLQEPFFNEKQVKNVLLPFSSLFRHYFYIAVTEKDVSEETINMFRSCGIKAVGTNDVRYLEKEHQLAYQCLEAVRKGVKREEIEIYEQERYLKKEEEMKEVFAHFPSLLEETVHIANNCSVSLSLGSSFLPKYPVEEGKSAHVLLKKLCERGMEQKGLSEDKRYQRRLQYELHIIEKMSFSDYFLIVADFMHFAHRKGIITGPGRGSAAGSLVAYALDITTVDPIQYDLLFERFLNPERISMPDIDIDFPDHRRDEVIQYVMKRYGKEHVAQIITFGTLAAKAALRDIAKVFGVDGAEMNRLSKLIPAKQGVTLKEVYNTSEEFRSILQSSALLQTVFSVALLVEGLPRHSSIHAAGVVISEQPLTHYVPLQEGHGDVPLTQYAMNETAAAGLLKIDFLGLRNLTILERILKSVQKFNRTLTLQTIPLDDSEAFRLLSNGDTAGIFQFESSGITEVLKTLKPSEFEDLVAVNALYRPGPMEQIPHYIKRKHGKEEVHYLHEDLKPILEKTYGVIVYQEQIMQIASRLAGFTLGEADLLRRAVSKKNRSVLEEERQHFIKGCLQKGYDTEVASNLYGLIVQFANYGFNRSHAVAYSLIAYYLAYFKAHYKAHFTAALLTSAIGNEERVKQYIHEAKFKGLEILPPSINKSVYAFTVEGENAIRYSLAPIKYIGQTALREIIEKRKEKRFASLFDFCMRISEQAVGRNGLISLIYAGGFDEFGEDRATLIKSIDVAFEHASLMEDFGFEPKYAKAEPLTEEEKLGYEKQALGLYLSSHPLSSYRPFLQKEGAHPLFTLEQQKRGNVKVGALVTERREILTKRGERMAFLNLQDETGEIEGIVFPNAFRKFQEKLSIDGKILIVGKIEERNQKFQLLINEVISLEDVKQSFLKALYLRVDSQQKQEEVFIELEETFKRFKGDTAVMIYYAAEDKTIRLASSFNVNPSNECLQYLKKILGDGNVILRE</sequence>
<dbReference type="GO" id="GO:0003676">
    <property type="term" value="F:nucleic acid binding"/>
    <property type="evidence" value="ECO:0007669"/>
    <property type="project" value="InterPro"/>
</dbReference>
<dbReference type="Gene3D" id="3.20.20.140">
    <property type="entry name" value="Metal-dependent hydrolases"/>
    <property type="match status" value="1"/>
</dbReference>
<organism evidence="11 12">
    <name type="scientific">Priestia filamentosa</name>
    <dbReference type="NCBI Taxonomy" id="1402861"/>
    <lineage>
        <taxon>Bacteria</taxon>
        <taxon>Bacillati</taxon>
        <taxon>Bacillota</taxon>
        <taxon>Bacilli</taxon>
        <taxon>Bacillales</taxon>
        <taxon>Bacillaceae</taxon>
        <taxon>Priestia</taxon>
    </lineage>
</organism>
<dbReference type="NCBIfam" id="NF004226">
    <property type="entry name" value="PRK05673.1"/>
    <property type="match status" value="1"/>
</dbReference>
<reference evidence="11 12" key="1">
    <citation type="journal article" date="2015" name="PLoS ONE">
        <title>Genome Sequence of Bacillus endophyticus and Analysis of Its Companion Mechanism in the Ketogulonigenium vulgare-Bacillus Strain Consortium.</title>
        <authorList>
            <person name="Jia N."/>
            <person name="Du J."/>
            <person name="Ding M.Z."/>
            <person name="Gao F."/>
            <person name="Yuan Y.J."/>
        </authorList>
    </citation>
    <scope>NUCLEOTIDE SEQUENCE [LARGE SCALE GENOMIC DNA]</scope>
    <source>
        <strain evidence="11 12">Hbe603</strain>
    </source>
</reference>
<keyword evidence="12" id="KW-1185">Reference proteome</keyword>
<dbReference type="PANTHER" id="PTHR32294">
    <property type="entry name" value="DNA POLYMERASE III SUBUNIT ALPHA"/>
    <property type="match status" value="1"/>
</dbReference>
<dbReference type="SUPFAM" id="SSF89550">
    <property type="entry name" value="PHP domain-like"/>
    <property type="match status" value="1"/>
</dbReference>
<dbReference type="InterPro" id="IPR004013">
    <property type="entry name" value="PHP_dom"/>
</dbReference>
<dbReference type="InterPro" id="IPR041931">
    <property type="entry name" value="DNA_pol3_alpha_thumb_dom"/>
</dbReference>
<dbReference type="InterPro" id="IPR003141">
    <property type="entry name" value="Pol/His_phosphatase_N"/>
</dbReference>
<dbReference type="GO" id="GO:0005737">
    <property type="term" value="C:cytoplasm"/>
    <property type="evidence" value="ECO:0007669"/>
    <property type="project" value="UniProtKB-SubCell"/>
</dbReference>
<dbReference type="RefSeq" id="WP_040056917.1">
    <property type="nucleotide sequence ID" value="NZ_CP011974.1"/>
</dbReference>
<dbReference type="CDD" id="cd04485">
    <property type="entry name" value="DnaE_OBF"/>
    <property type="match status" value="1"/>
</dbReference>
<dbReference type="KEGG" id="beo:BEH_21195"/>
<evidence type="ECO:0000256" key="2">
    <source>
        <dbReference type="ARBA" id="ARBA00009496"/>
    </source>
</evidence>
<dbReference type="Gene3D" id="1.10.150.870">
    <property type="match status" value="1"/>
</dbReference>
<dbReference type="AlphaFoldDB" id="A0A1X7CRB6"/>
<dbReference type="EC" id="2.7.7.7" evidence="3"/>
<evidence type="ECO:0000313" key="11">
    <source>
        <dbReference type="EMBL" id="AKO94393.1"/>
    </source>
</evidence>
<keyword evidence="6" id="KW-0548">Nucleotidyltransferase</keyword>
<dbReference type="InterPro" id="IPR029460">
    <property type="entry name" value="DNAPol_HHH"/>
</dbReference>
<dbReference type="Pfam" id="PF17657">
    <property type="entry name" value="DNA_pol3_finger"/>
    <property type="match status" value="1"/>
</dbReference>
<comment type="subcellular location">
    <subcellularLocation>
        <location evidence="1">Cytoplasm</location>
    </subcellularLocation>
</comment>
<evidence type="ECO:0000313" key="12">
    <source>
        <dbReference type="Proteomes" id="UP000036202"/>
    </source>
</evidence>
<dbReference type="InterPro" id="IPR011708">
    <property type="entry name" value="DNA_pol3_alpha_NTPase_dom"/>
</dbReference>
<gene>
    <name evidence="11" type="primary">dnaE</name>
    <name evidence="11" type="ORF">BEH_21195</name>
</gene>
<evidence type="ECO:0000256" key="7">
    <source>
        <dbReference type="ARBA" id="ARBA00022705"/>
    </source>
</evidence>
<dbReference type="Pfam" id="PF02811">
    <property type="entry name" value="PHP"/>
    <property type="match status" value="1"/>
</dbReference>
<evidence type="ECO:0000256" key="3">
    <source>
        <dbReference type="ARBA" id="ARBA00012417"/>
    </source>
</evidence>
<dbReference type="InterPro" id="IPR040982">
    <property type="entry name" value="DNA_pol3_finger"/>
</dbReference>
<dbReference type="Gene3D" id="1.10.10.1600">
    <property type="entry name" value="Bacterial DNA polymerase III alpha subunit, thumb domain"/>
    <property type="match status" value="1"/>
</dbReference>
<dbReference type="EMBL" id="CP011974">
    <property type="protein sequence ID" value="AKO94393.1"/>
    <property type="molecule type" value="Genomic_DNA"/>
</dbReference>
<dbReference type="GO" id="GO:0003887">
    <property type="term" value="F:DNA-directed DNA polymerase activity"/>
    <property type="evidence" value="ECO:0007669"/>
    <property type="project" value="UniProtKB-KW"/>
</dbReference>
<dbReference type="InterPro" id="IPR004365">
    <property type="entry name" value="NA-bd_OB_tRNA"/>
</dbReference>
<dbReference type="InterPro" id="IPR016195">
    <property type="entry name" value="Pol/histidinol_Pase-like"/>
</dbReference>
<accession>A0A1X7CRB6</accession>
<name>A0A1X7CRB6_9BACI</name>
<dbReference type="PANTHER" id="PTHR32294:SF0">
    <property type="entry name" value="DNA POLYMERASE III SUBUNIT ALPHA"/>
    <property type="match status" value="1"/>
</dbReference>
<dbReference type="GeneID" id="93699639"/>
<comment type="catalytic activity">
    <reaction evidence="10">
        <text>DNA(n) + a 2'-deoxyribonucleoside 5'-triphosphate = DNA(n+1) + diphosphate</text>
        <dbReference type="Rhea" id="RHEA:22508"/>
        <dbReference type="Rhea" id="RHEA-COMP:17339"/>
        <dbReference type="Rhea" id="RHEA-COMP:17340"/>
        <dbReference type="ChEBI" id="CHEBI:33019"/>
        <dbReference type="ChEBI" id="CHEBI:61560"/>
        <dbReference type="ChEBI" id="CHEBI:173112"/>
        <dbReference type="EC" id="2.7.7.7"/>
    </reaction>
</comment>
<dbReference type="NCBIfam" id="TIGR00594">
    <property type="entry name" value="polc"/>
    <property type="match status" value="1"/>
</dbReference>
<dbReference type="Proteomes" id="UP000036202">
    <property type="component" value="Chromosome"/>
</dbReference>